<dbReference type="Proteomes" id="UP000663881">
    <property type="component" value="Unassembled WGS sequence"/>
</dbReference>
<evidence type="ECO:0000313" key="1">
    <source>
        <dbReference type="EMBL" id="CAF4255849.1"/>
    </source>
</evidence>
<name>A0A820F4G2_9BILA</name>
<comment type="caution">
    <text evidence="1">The sequence shown here is derived from an EMBL/GenBank/DDBJ whole genome shotgun (WGS) entry which is preliminary data.</text>
</comment>
<feature type="non-terminal residue" evidence="1">
    <location>
        <position position="1"/>
    </location>
</feature>
<organism evidence="1 2">
    <name type="scientific">Adineta steineri</name>
    <dbReference type="NCBI Taxonomy" id="433720"/>
    <lineage>
        <taxon>Eukaryota</taxon>
        <taxon>Metazoa</taxon>
        <taxon>Spiralia</taxon>
        <taxon>Gnathifera</taxon>
        <taxon>Rotifera</taxon>
        <taxon>Eurotatoria</taxon>
        <taxon>Bdelloidea</taxon>
        <taxon>Adinetida</taxon>
        <taxon>Adinetidae</taxon>
        <taxon>Adineta</taxon>
    </lineage>
</organism>
<gene>
    <name evidence="1" type="ORF">OKA104_LOCUS43853</name>
</gene>
<proteinExistence type="predicted"/>
<accession>A0A820F4G2</accession>
<sequence length="50" mass="5503">ASSSAGGDILLFTPDFASLFLGDCRQQRHAHISNKTDDVGELNFSKDYKE</sequence>
<reference evidence="1" key="1">
    <citation type="submission" date="2021-02" db="EMBL/GenBank/DDBJ databases">
        <authorList>
            <person name="Nowell W R."/>
        </authorList>
    </citation>
    <scope>NUCLEOTIDE SEQUENCE</scope>
</reference>
<dbReference type="AlphaFoldDB" id="A0A820F4G2"/>
<evidence type="ECO:0000313" key="2">
    <source>
        <dbReference type="Proteomes" id="UP000663881"/>
    </source>
</evidence>
<protein>
    <submittedName>
        <fullName evidence="1">Uncharacterized protein</fullName>
    </submittedName>
</protein>
<dbReference type="EMBL" id="CAJOAY010012731">
    <property type="protein sequence ID" value="CAF4255849.1"/>
    <property type="molecule type" value="Genomic_DNA"/>
</dbReference>